<organism evidence="1 2">
    <name type="scientific">Klebsiella phage Pylas</name>
    <dbReference type="NCBI Taxonomy" id="2419682"/>
    <lineage>
        <taxon>Viruses</taxon>
        <taxon>Duplodnaviria</taxon>
        <taxon>Heunggongvirae</taxon>
        <taxon>Uroviricota</taxon>
        <taxon>Caudoviricetes</taxon>
        <taxon>Schitoviridae</taxon>
        <taxon>Humphriesvirinae</taxon>
        <taxon>Pylasvirus</taxon>
        <taxon>Pylasvirus pylas</taxon>
    </lineage>
</organism>
<dbReference type="EMBL" id="MH899585">
    <property type="protein sequence ID" value="AYP69318.1"/>
    <property type="molecule type" value="Genomic_DNA"/>
</dbReference>
<evidence type="ECO:0000313" key="1">
    <source>
        <dbReference type="EMBL" id="AYP69318.1"/>
    </source>
</evidence>
<proteinExistence type="predicted"/>
<gene>
    <name evidence="1" type="ORF">Pylas_064</name>
</gene>
<reference evidence="2" key="1">
    <citation type="submission" date="2018-09" db="EMBL/GenBank/DDBJ databases">
        <title>Complete genome of Klebsiella pneumoniae phage Pylas.</title>
        <authorList>
            <person name="Powell J.E."/>
            <person name="Lessor L."/>
            <person name="O'Leary C.J."/>
            <person name="Liu M."/>
        </authorList>
    </citation>
    <scope>NUCLEOTIDE SEQUENCE [LARGE SCALE GENOMIC DNA]</scope>
</reference>
<dbReference type="Proteomes" id="UP000278488">
    <property type="component" value="Segment"/>
</dbReference>
<evidence type="ECO:0000313" key="2">
    <source>
        <dbReference type="Proteomes" id="UP000278488"/>
    </source>
</evidence>
<accession>A0A3G3BYK6</accession>
<keyword evidence="2" id="KW-1185">Reference proteome</keyword>
<protein>
    <submittedName>
        <fullName evidence="1">Uncharacterized protein</fullName>
    </submittedName>
</protein>
<sequence length="130" mass="14245">MAVTVTPQSIEDKIAGVYYLNVGTALAAVNHTVISQRQEINPNHAVELGLVTICIIVLENGYKVEGTSACVDPNLYDEEKGRKAAYENAFEKIWQLEGYLLKESLHEAKQTQAQLADFSLDDCEGGACKI</sequence>
<dbReference type="Pfam" id="PF13876">
    <property type="entry name" value="Phage_gp49_66"/>
    <property type="match status" value="1"/>
</dbReference>
<dbReference type="InterPro" id="IPR025915">
    <property type="entry name" value="Phage_gp49_66"/>
</dbReference>
<name>A0A3G3BYK6_9CAUD</name>